<proteinExistence type="predicted"/>
<dbReference type="OrthoDB" id="288532at2"/>
<dbReference type="InterPro" id="IPR027417">
    <property type="entry name" value="P-loop_NTPase"/>
</dbReference>
<evidence type="ECO:0000313" key="1">
    <source>
        <dbReference type="EMBL" id="RVT54317.1"/>
    </source>
</evidence>
<accession>A0A437K1V2</accession>
<evidence type="ECO:0008006" key="3">
    <source>
        <dbReference type="Google" id="ProtNLM"/>
    </source>
</evidence>
<dbReference type="SUPFAM" id="SSF52540">
    <property type="entry name" value="P-loop containing nucleoside triphosphate hydrolases"/>
    <property type="match status" value="1"/>
</dbReference>
<keyword evidence="2" id="KW-1185">Reference proteome</keyword>
<comment type="caution">
    <text evidence="1">The sequence shown here is derived from an EMBL/GenBank/DDBJ whole genome shotgun (WGS) entry which is preliminary data.</text>
</comment>
<dbReference type="RefSeq" id="WP_128196390.1">
    <property type="nucleotide sequence ID" value="NZ_SACT01000001.1"/>
</dbReference>
<dbReference type="EMBL" id="SACT01000001">
    <property type="protein sequence ID" value="RVT54317.1"/>
    <property type="molecule type" value="Genomic_DNA"/>
</dbReference>
<evidence type="ECO:0000313" key="2">
    <source>
        <dbReference type="Proteomes" id="UP000288178"/>
    </source>
</evidence>
<gene>
    <name evidence="1" type="ORF">ENE75_05560</name>
</gene>
<dbReference type="AlphaFoldDB" id="A0A437K1V2"/>
<dbReference type="Proteomes" id="UP000288178">
    <property type="component" value="Unassembled WGS sequence"/>
</dbReference>
<reference evidence="1 2" key="1">
    <citation type="submission" date="2019-01" db="EMBL/GenBank/DDBJ databases">
        <authorList>
            <person name="Chen W.-M."/>
        </authorList>
    </citation>
    <scope>NUCLEOTIDE SEQUENCE [LARGE SCALE GENOMIC DNA]</scope>
    <source>
        <strain evidence="1 2">ICH-3</strain>
    </source>
</reference>
<name>A0A437K1V2_9BURK</name>
<organism evidence="1 2">
    <name type="scientific">Rubrivivax albus</name>
    <dbReference type="NCBI Taxonomy" id="2499835"/>
    <lineage>
        <taxon>Bacteria</taxon>
        <taxon>Pseudomonadati</taxon>
        <taxon>Pseudomonadota</taxon>
        <taxon>Betaproteobacteria</taxon>
        <taxon>Burkholderiales</taxon>
        <taxon>Sphaerotilaceae</taxon>
        <taxon>Rubrivivax</taxon>
    </lineage>
</organism>
<sequence length="223" mass="25222">MIISHSHRFAFISTMKCATNSLTQALIRDFDGVMPGGLHERRMELVPAGYFTFSVCRNPYTRAISLWWSTCMRNALDRYGFRQACADPDTLGGFMQWVNGLRTVPHELLLTQSQWHRDTRVDRFLKIEDLDAEFAALPFARPGASLGLLNATTTEQQGIMDLQRLQAGDGDLAFSTRPQRRRSAARDYLTPGAVEAVRAWAAEDFDRFGYSRDPQVVVDIALE</sequence>
<protein>
    <recommendedName>
        <fullName evidence="3">Sulfotransferase family protein</fullName>
    </recommendedName>
</protein>